<sequence length="150" mass="17031">MPDQTDRDVLEYLRVYVMVWQKIDFIWGMFLTTYLPLMGFINFYQKDISPIFALLMTLAVGLFTLINGRALRAHYDIANTMSAEFRRLNRSYPDLNGALSRRANMMKPGSVALTHYLAFAGFVYLVAGRVLPGVCGTQTGWSCIGMWLGL</sequence>
<keyword evidence="3" id="KW-1185">Reference proteome</keyword>
<protein>
    <submittedName>
        <fullName evidence="2">Uncharacterized protein</fullName>
    </submittedName>
</protein>
<keyword evidence="1" id="KW-0812">Transmembrane</keyword>
<name>A0ABU6HLB2_9RHOB</name>
<accession>A0ABU6HLB2</accession>
<keyword evidence="1" id="KW-1133">Transmembrane helix</keyword>
<gene>
    <name evidence="2" type="ORF">VK792_13165</name>
</gene>
<feature type="transmembrane region" description="Helical" evidence="1">
    <location>
        <begin position="51"/>
        <end position="71"/>
    </location>
</feature>
<evidence type="ECO:0000313" key="2">
    <source>
        <dbReference type="EMBL" id="MEC3862238.1"/>
    </source>
</evidence>
<proteinExistence type="predicted"/>
<dbReference type="Proteomes" id="UP001348149">
    <property type="component" value="Unassembled WGS sequence"/>
</dbReference>
<dbReference type="EMBL" id="JAYLLH010000019">
    <property type="protein sequence ID" value="MEC3862238.1"/>
    <property type="molecule type" value="Genomic_DNA"/>
</dbReference>
<dbReference type="RefSeq" id="WP_326297977.1">
    <property type="nucleotide sequence ID" value="NZ_JAYLLH010000019.1"/>
</dbReference>
<reference evidence="2 3" key="1">
    <citation type="submission" date="2024-01" db="EMBL/GenBank/DDBJ databases">
        <title>Mesobacterium rodlantinim sp. nov., isolated from shallow sea hydrothermal systems off Kueishantao Island.</title>
        <authorList>
            <person name="Su Z."/>
            <person name="Tang K."/>
        </authorList>
    </citation>
    <scope>NUCLEOTIDE SEQUENCE [LARGE SCALE GENOMIC DNA]</scope>
    <source>
        <strain evidence="2 3">TK19101</strain>
    </source>
</reference>
<evidence type="ECO:0000313" key="3">
    <source>
        <dbReference type="Proteomes" id="UP001348149"/>
    </source>
</evidence>
<comment type="caution">
    <text evidence="2">The sequence shown here is derived from an EMBL/GenBank/DDBJ whole genome shotgun (WGS) entry which is preliminary data.</text>
</comment>
<feature type="transmembrane region" description="Helical" evidence="1">
    <location>
        <begin position="111"/>
        <end position="131"/>
    </location>
</feature>
<keyword evidence="1" id="KW-0472">Membrane</keyword>
<organism evidence="2 3">
    <name type="scientific">Mesobacterium hydrothermale</name>
    <dbReference type="NCBI Taxonomy" id="3111907"/>
    <lineage>
        <taxon>Bacteria</taxon>
        <taxon>Pseudomonadati</taxon>
        <taxon>Pseudomonadota</taxon>
        <taxon>Alphaproteobacteria</taxon>
        <taxon>Rhodobacterales</taxon>
        <taxon>Roseobacteraceae</taxon>
        <taxon>Mesobacterium</taxon>
    </lineage>
</organism>
<evidence type="ECO:0000256" key="1">
    <source>
        <dbReference type="SAM" id="Phobius"/>
    </source>
</evidence>